<reference evidence="15 18" key="1">
    <citation type="submission" date="2018-08" db="EMBL/GenBank/DDBJ databases">
        <title>A genome reference for cultivated species of the human gut microbiota.</title>
        <authorList>
            <person name="Zou Y."/>
            <person name="Xue W."/>
            <person name="Luo G."/>
        </authorList>
    </citation>
    <scope>NUCLEOTIDE SEQUENCE [LARGE SCALE GENOMIC DNA]</scope>
    <source>
        <strain evidence="16 18">AF26-4BH</strain>
        <strain evidence="15">TF05-5AC</strain>
    </source>
</reference>
<evidence type="ECO:0000256" key="6">
    <source>
        <dbReference type="ARBA" id="ARBA00022741"/>
    </source>
</evidence>
<keyword evidence="8" id="KW-0067">ATP-binding</keyword>
<evidence type="ECO:0000259" key="13">
    <source>
        <dbReference type="Pfam" id="PF02518"/>
    </source>
</evidence>
<dbReference type="AlphaFoldDB" id="A0A3E3IDM5"/>
<keyword evidence="2" id="KW-1003">Cell membrane</keyword>
<sequence>MRKKMFLTLCLSISAILLLSYCLIYVTFRSLLRNEIQEKQQYILDFNETVFTNYIDSFNLIPFQLVDNHEIGSALNTISSNYLDMFRAREALKKEFNKYLKLLVFTSNLDGRLILYLNKNIPLSAYCDSASLSKDVSLKSIQIYADTKVKDEKWYQRAASHKYSPYFFLNESTNEICFAKCAQSYYLYPPSAEGIGLVVISIPTASILEKLMMKSITPNSSIILMNEYHEILYQHGSTVPADAVTLFSSQSSELLLDGHKYLVNTASVKNNLYLTFLTPYSDIETVIRSSLRPYIAFSLITFVVLILILYVLSRKITAPIISFADLLSKIEDTRTFNPELLTHYKDAELVRLCNSFQNLISRENSLIARIDEENKAKRAAVLHALQAQINPHFLYNALDVVSWMALSKREDAIADVVSSISNMMHYSISHPDALVALPSELDNIQEFIRIFQLERPTKIYLTISSKNDLNPADIKIPKFTLQPLVENAVLHNPDKSCLHIEIEIALRSNLLSISVVDDGIGADPQKLNAYLNYEETDLAVSNGFGIRNVNERLQMHYPEIGSLSYSKSPSGRLTATLIISLESNGEK</sequence>
<keyword evidence="3" id="KW-0597">Phosphoprotein</keyword>
<dbReference type="Proteomes" id="UP000260812">
    <property type="component" value="Unassembled WGS sequence"/>
</dbReference>
<dbReference type="GO" id="GO:0005524">
    <property type="term" value="F:ATP binding"/>
    <property type="evidence" value="ECO:0007669"/>
    <property type="project" value="UniProtKB-KW"/>
</dbReference>
<dbReference type="Gene3D" id="3.30.565.10">
    <property type="entry name" value="Histidine kinase-like ATPase, C-terminal domain"/>
    <property type="match status" value="1"/>
</dbReference>
<evidence type="ECO:0000256" key="9">
    <source>
        <dbReference type="ARBA" id="ARBA00022989"/>
    </source>
</evidence>
<evidence type="ECO:0000313" key="16">
    <source>
        <dbReference type="EMBL" id="RGE73041.1"/>
    </source>
</evidence>
<evidence type="ECO:0000256" key="5">
    <source>
        <dbReference type="ARBA" id="ARBA00022692"/>
    </source>
</evidence>
<proteinExistence type="predicted"/>
<dbReference type="GO" id="GO:0000155">
    <property type="term" value="F:phosphorelay sensor kinase activity"/>
    <property type="evidence" value="ECO:0007669"/>
    <property type="project" value="InterPro"/>
</dbReference>
<dbReference type="OrthoDB" id="138378at2"/>
<keyword evidence="5 12" id="KW-0812">Transmembrane</keyword>
<name>A0A3E3IDM5_9FIRM</name>
<keyword evidence="17" id="KW-1185">Reference proteome</keyword>
<dbReference type="InterPro" id="IPR036890">
    <property type="entry name" value="HATPase_C_sf"/>
</dbReference>
<dbReference type="Pfam" id="PF06580">
    <property type="entry name" value="His_kinase"/>
    <property type="match status" value="1"/>
</dbReference>
<dbReference type="GeneID" id="97985729"/>
<protein>
    <submittedName>
        <fullName evidence="15">Sensor histidine kinase</fullName>
    </submittedName>
</protein>
<evidence type="ECO:0000259" key="14">
    <source>
        <dbReference type="Pfam" id="PF06580"/>
    </source>
</evidence>
<dbReference type="InterPro" id="IPR050640">
    <property type="entry name" value="Bact_2-comp_sensor_kinase"/>
</dbReference>
<dbReference type="InterPro" id="IPR003594">
    <property type="entry name" value="HATPase_dom"/>
</dbReference>
<keyword evidence="6" id="KW-0547">Nucleotide-binding</keyword>
<evidence type="ECO:0000256" key="2">
    <source>
        <dbReference type="ARBA" id="ARBA00022475"/>
    </source>
</evidence>
<keyword evidence="11 12" id="KW-0472">Membrane</keyword>
<feature type="domain" description="Histidine kinase/HSP90-like ATPase" evidence="13">
    <location>
        <begin position="480"/>
        <end position="580"/>
    </location>
</feature>
<comment type="subcellular location">
    <subcellularLocation>
        <location evidence="1">Cell membrane</location>
        <topology evidence="1">Multi-pass membrane protein</topology>
    </subcellularLocation>
</comment>
<dbReference type="Gene3D" id="6.10.340.10">
    <property type="match status" value="1"/>
</dbReference>
<evidence type="ECO:0000313" key="18">
    <source>
        <dbReference type="Proteomes" id="UP000261166"/>
    </source>
</evidence>
<dbReference type="Pfam" id="PF02518">
    <property type="entry name" value="HATPase_c"/>
    <property type="match status" value="1"/>
</dbReference>
<evidence type="ECO:0000256" key="11">
    <source>
        <dbReference type="ARBA" id="ARBA00023136"/>
    </source>
</evidence>
<gene>
    <name evidence="16" type="ORF">DWY69_06010</name>
    <name evidence="15" type="ORF">DXC51_02230</name>
</gene>
<dbReference type="PANTHER" id="PTHR34220">
    <property type="entry name" value="SENSOR HISTIDINE KINASE YPDA"/>
    <property type="match status" value="1"/>
</dbReference>
<evidence type="ECO:0000256" key="12">
    <source>
        <dbReference type="SAM" id="Phobius"/>
    </source>
</evidence>
<evidence type="ECO:0000256" key="8">
    <source>
        <dbReference type="ARBA" id="ARBA00022840"/>
    </source>
</evidence>
<evidence type="ECO:0000256" key="7">
    <source>
        <dbReference type="ARBA" id="ARBA00022777"/>
    </source>
</evidence>
<keyword evidence="9 12" id="KW-1133">Transmembrane helix</keyword>
<dbReference type="PANTHER" id="PTHR34220:SF11">
    <property type="entry name" value="SENSOR PROTEIN KINASE HPTS"/>
    <property type="match status" value="1"/>
</dbReference>
<evidence type="ECO:0000256" key="3">
    <source>
        <dbReference type="ARBA" id="ARBA00022553"/>
    </source>
</evidence>
<keyword evidence="4" id="KW-0808">Transferase</keyword>
<accession>A0A3E3IDM5</accession>
<dbReference type="Proteomes" id="UP000261166">
    <property type="component" value="Unassembled WGS sequence"/>
</dbReference>
<evidence type="ECO:0000256" key="1">
    <source>
        <dbReference type="ARBA" id="ARBA00004651"/>
    </source>
</evidence>
<evidence type="ECO:0000256" key="10">
    <source>
        <dbReference type="ARBA" id="ARBA00023012"/>
    </source>
</evidence>
<dbReference type="SUPFAM" id="SSF55874">
    <property type="entry name" value="ATPase domain of HSP90 chaperone/DNA topoisomerase II/histidine kinase"/>
    <property type="match status" value="1"/>
</dbReference>
<keyword evidence="10" id="KW-0902">Two-component regulatory system</keyword>
<dbReference type="RefSeq" id="WP_025488289.1">
    <property type="nucleotide sequence ID" value="NZ_JBKUNB010000007.1"/>
</dbReference>
<dbReference type="GO" id="GO:0005886">
    <property type="term" value="C:plasma membrane"/>
    <property type="evidence" value="ECO:0007669"/>
    <property type="project" value="UniProtKB-SubCell"/>
</dbReference>
<comment type="caution">
    <text evidence="15">The sequence shown here is derived from an EMBL/GenBank/DDBJ whole genome shotgun (WGS) entry which is preliminary data.</text>
</comment>
<feature type="transmembrane region" description="Helical" evidence="12">
    <location>
        <begin position="294"/>
        <end position="312"/>
    </location>
</feature>
<feature type="domain" description="Signal transduction histidine kinase internal region" evidence="14">
    <location>
        <begin position="382"/>
        <end position="454"/>
    </location>
</feature>
<dbReference type="EMBL" id="QVLU01000004">
    <property type="protein sequence ID" value="RGE73041.1"/>
    <property type="molecule type" value="Genomic_DNA"/>
</dbReference>
<dbReference type="EMBL" id="QVLV01000001">
    <property type="protein sequence ID" value="RGE65157.1"/>
    <property type="molecule type" value="Genomic_DNA"/>
</dbReference>
<evidence type="ECO:0000313" key="17">
    <source>
        <dbReference type="Proteomes" id="UP000260812"/>
    </source>
</evidence>
<dbReference type="InterPro" id="IPR010559">
    <property type="entry name" value="Sig_transdc_His_kin_internal"/>
</dbReference>
<keyword evidence="7 15" id="KW-0418">Kinase</keyword>
<evidence type="ECO:0000313" key="15">
    <source>
        <dbReference type="EMBL" id="RGE65157.1"/>
    </source>
</evidence>
<evidence type="ECO:0000256" key="4">
    <source>
        <dbReference type="ARBA" id="ARBA00022679"/>
    </source>
</evidence>
<organism evidence="15 17">
    <name type="scientific">Eisenbergiella massiliensis</name>
    <dbReference type="NCBI Taxonomy" id="1720294"/>
    <lineage>
        <taxon>Bacteria</taxon>
        <taxon>Bacillati</taxon>
        <taxon>Bacillota</taxon>
        <taxon>Clostridia</taxon>
        <taxon>Lachnospirales</taxon>
        <taxon>Lachnospiraceae</taxon>
        <taxon>Eisenbergiella</taxon>
    </lineage>
</organism>